<feature type="non-terminal residue" evidence="2">
    <location>
        <position position="1"/>
    </location>
</feature>
<feature type="compositionally biased region" description="Polar residues" evidence="1">
    <location>
        <begin position="69"/>
        <end position="83"/>
    </location>
</feature>
<evidence type="ECO:0000313" key="2">
    <source>
        <dbReference type="EMBL" id="OAV85864.1"/>
    </source>
</evidence>
<reference evidence="2" key="1">
    <citation type="submission" date="2009-11" db="EMBL/GenBank/DDBJ databases">
        <authorList>
            <consortium name="The Broad Institute Genome Sequencing Platform"/>
            <person name="Ward D."/>
            <person name="Feldgarden M."/>
            <person name="Earl A."/>
            <person name="Young S.K."/>
            <person name="Zeng Q."/>
            <person name="Koehrsen M."/>
            <person name="Alvarado L."/>
            <person name="Berlin A."/>
            <person name="Bochicchio J."/>
            <person name="Borenstein D."/>
            <person name="Chapman S.B."/>
            <person name="Chen Z."/>
            <person name="Engels R."/>
            <person name="Freedman E."/>
            <person name="Gellesch M."/>
            <person name="Goldberg J."/>
            <person name="Griggs A."/>
            <person name="Gujja S."/>
            <person name="Heilman E."/>
            <person name="Heiman D."/>
            <person name="Hepburn T."/>
            <person name="Howarth C."/>
            <person name="Jen D."/>
            <person name="Larson L."/>
            <person name="Lewis B."/>
            <person name="Mehta T."/>
            <person name="Park D."/>
            <person name="Pearson M."/>
            <person name="Roberts A."/>
            <person name="Saif S."/>
            <person name="Shea T."/>
            <person name="Shenoy N."/>
            <person name="Sisk P."/>
            <person name="Stolte C."/>
            <person name="Sykes S."/>
            <person name="Thomson T."/>
            <person name="Walk T."/>
            <person name="White J."/>
            <person name="Yandava C."/>
            <person name="Izard J."/>
            <person name="Baranova O.V."/>
            <person name="Blanton J.M."/>
            <person name="Tanner A.C."/>
            <person name="Dewhirst F.E."/>
            <person name="Haas B."/>
            <person name="Nusbaum C."/>
            <person name="Birren B."/>
        </authorList>
    </citation>
    <scope>NUCLEOTIDE SEQUENCE [LARGE SCALE GENOMIC DNA]</scope>
    <source>
        <strain evidence="2">1-1 BBBD Race 1</strain>
    </source>
</reference>
<reference evidence="3" key="4">
    <citation type="submission" date="2025-05" db="UniProtKB">
        <authorList>
            <consortium name="EnsemblFungi"/>
        </authorList>
    </citation>
    <scope>IDENTIFICATION</scope>
    <source>
        <strain evidence="3">isolate 1-1 / race 1 (BBBD)</strain>
    </source>
</reference>
<feature type="compositionally biased region" description="Low complexity" evidence="1">
    <location>
        <begin position="93"/>
        <end position="106"/>
    </location>
</feature>
<dbReference type="VEuPathDB" id="FungiDB:PTTG_30224"/>
<reference evidence="3 4" key="3">
    <citation type="journal article" date="2017" name="G3 (Bethesda)">
        <title>Comparative analysis highlights variable genome content of wheat rusts and divergence of the mating loci.</title>
        <authorList>
            <person name="Cuomo C.A."/>
            <person name="Bakkeren G."/>
            <person name="Khalil H.B."/>
            <person name="Panwar V."/>
            <person name="Joly D."/>
            <person name="Linning R."/>
            <person name="Sakthikumar S."/>
            <person name="Song X."/>
            <person name="Adiconis X."/>
            <person name="Fan L."/>
            <person name="Goldberg J.M."/>
            <person name="Levin J.Z."/>
            <person name="Young S."/>
            <person name="Zeng Q."/>
            <person name="Anikster Y."/>
            <person name="Bruce M."/>
            <person name="Wang M."/>
            <person name="Yin C."/>
            <person name="McCallum B."/>
            <person name="Szabo L.J."/>
            <person name="Hulbert S."/>
            <person name="Chen X."/>
            <person name="Fellers J.P."/>
        </authorList>
    </citation>
    <scope>NUCLEOTIDE SEQUENCE</scope>
    <source>
        <strain evidence="3">isolate 1-1 / race 1 (BBBD)</strain>
        <strain evidence="4">Isolate 1-1 / race 1 (BBBD)</strain>
    </source>
</reference>
<feature type="region of interest" description="Disordered" evidence="1">
    <location>
        <begin position="1"/>
        <end position="21"/>
    </location>
</feature>
<sequence>EHLIGSPGSATTANGNSTLQSTLNKGIRKRNTYLSQSRKASLPSQMDLFGHPSQCPSSLSLDDQFRPLESSNQYDQDPHQQANRDLFYRDYQDPYQQPDPYLDPLLIPQPPEGPALSTQNGGISSYRGVPAQQQQPPPSPHNQTSSTNSAETPATNQSNSAGTPLPTNRSIPDATQNQPSQSDPKLTKPKPPPRSKTPAHLVENAKRMEIDQLISLAAKHAQYVRLTAEDKVELNSAYKEYQRKLYTIAYKNKLAIGPCLRYVGEGANPRGSTCYNSFCRYDPVASKVFTDSTIHPDDCKRECG</sequence>
<dbReference type="AlphaFoldDB" id="A0A180FZL1"/>
<name>A0A180FZL1_PUCT1</name>
<protein>
    <submittedName>
        <fullName evidence="2 3">Uncharacterized protein</fullName>
    </submittedName>
</protein>
<gene>
    <name evidence="2" type="ORF">PTTG_30224</name>
</gene>
<reference evidence="2" key="2">
    <citation type="submission" date="2016-05" db="EMBL/GenBank/DDBJ databases">
        <title>Comparative analysis highlights variable genome content of wheat rusts and divergence of the mating loci.</title>
        <authorList>
            <person name="Cuomo C.A."/>
            <person name="Bakkeren G."/>
            <person name="Szabo L."/>
            <person name="Khalil H."/>
            <person name="Joly D."/>
            <person name="Goldberg J."/>
            <person name="Young S."/>
            <person name="Zeng Q."/>
            <person name="Fellers J."/>
        </authorList>
    </citation>
    <scope>NUCLEOTIDE SEQUENCE [LARGE SCALE GENOMIC DNA]</scope>
    <source>
        <strain evidence="2">1-1 BBBD Race 1</strain>
    </source>
</reference>
<dbReference type="Proteomes" id="UP000005240">
    <property type="component" value="Unassembled WGS sequence"/>
</dbReference>
<dbReference type="EMBL" id="ADAS02002371">
    <property type="protein sequence ID" value="OAV85864.1"/>
    <property type="molecule type" value="Genomic_DNA"/>
</dbReference>
<feature type="compositionally biased region" description="Polar residues" evidence="1">
    <location>
        <begin position="35"/>
        <end position="44"/>
    </location>
</feature>
<evidence type="ECO:0000313" key="4">
    <source>
        <dbReference type="Proteomes" id="UP000005240"/>
    </source>
</evidence>
<organism evidence="2">
    <name type="scientific">Puccinia triticina (isolate 1-1 / race 1 (BBBD))</name>
    <name type="common">Brown leaf rust fungus</name>
    <dbReference type="NCBI Taxonomy" id="630390"/>
    <lineage>
        <taxon>Eukaryota</taxon>
        <taxon>Fungi</taxon>
        <taxon>Dikarya</taxon>
        <taxon>Basidiomycota</taxon>
        <taxon>Pucciniomycotina</taxon>
        <taxon>Pucciniomycetes</taxon>
        <taxon>Pucciniales</taxon>
        <taxon>Pucciniaceae</taxon>
        <taxon>Puccinia</taxon>
    </lineage>
</organism>
<keyword evidence="4" id="KW-1185">Reference proteome</keyword>
<accession>A0A180FZL1</accession>
<dbReference type="STRING" id="630390.A0A180FZL1"/>
<evidence type="ECO:0000256" key="1">
    <source>
        <dbReference type="SAM" id="MobiDB-lite"/>
    </source>
</evidence>
<dbReference type="EnsemblFungi" id="PTTG_30224-t43_1">
    <property type="protein sequence ID" value="PTTG_30224-t43_1-p1"/>
    <property type="gene ID" value="PTTG_30224"/>
</dbReference>
<evidence type="ECO:0000313" key="3">
    <source>
        <dbReference type="EnsemblFungi" id="PTTG_30224-t43_1-p1"/>
    </source>
</evidence>
<feature type="region of interest" description="Disordered" evidence="1">
    <location>
        <begin position="35"/>
        <end position="201"/>
    </location>
</feature>
<proteinExistence type="predicted"/>
<dbReference type="OrthoDB" id="10567841at2759"/>
<feature type="compositionally biased region" description="Polar residues" evidence="1">
    <location>
        <begin position="8"/>
        <end position="21"/>
    </location>
</feature>
<feature type="compositionally biased region" description="Polar residues" evidence="1">
    <location>
        <begin position="150"/>
        <end position="183"/>
    </location>
</feature>